<dbReference type="PANTHER" id="PTHR13271">
    <property type="entry name" value="UNCHARACTERIZED PUTATIVE METHYLTRANSFERASE"/>
    <property type="match status" value="1"/>
</dbReference>
<dbReference type="PANTHER" id="PTHR13271:SF136">
    <property type="entry name" value="SET DOMAIN-CONTAINING PROTEIN"/>
    <property type="match status" value="1"/>
</dbReference>
<proteinExistence type="predicted"/>
<dbReference type="PROSITE" id="PS50280">
    <property type="entry name" value="SET"/>
    <property type="match status" value="1"/>
</dbReference>
<dbReference type="EMBL" id="LR877148">
    <property type="protein sequence ID" value="CAD2215160.1"/>
    <property type="molecule type" value="Genomic_DNA"/>
</dbReference>
<dbReference type="SUPFAM" id="SSF82199">
    <property type="entry name" value="SET domain"/>
    <property type="match status" value="1"/>
</dbReference>
<feature type="domain" description="SET" evidence="1">
    <location>
        <begin position="44"/>
        <end position="319"/>
    </location>
</feature>
<dbReference type="InterPro" id="IPR050600">
    <property type="entry name" value="SETD3_SETD6_MTase"/>
</dbReference>
<name>A0A7G2C5X2_9TRYP</name>
<dbReference type="OrthoDB" id="341421at2759"/>
<accession>A0A7G2C5X2</accession>
<evidence type="ECO:0000313" key="2">
    <source>
        <dbReference type="EMBL" id="CAD2215160.1"/>
    </source>
</evidence>
<keyword evidence="3" id="KW-1185">Reference proteome</keyword>
<dbReference type="GO" id="GO:0016279">
    <property type="term" value="F:protein-lysine N-methyltransferase activity"/>
    <property type="evidence" value="ECO:0007669"/>
    <property type="project" value="TreeGrafter"/>
</dbReference>
<dbReference type="AlphaFoldDB" id="A0A7G2C5X2"/>
<dbReference type="Gene3D" id="3.90.1410.10">
    <property type="entry name" value="set domain protein methyltransferase, domain 1"/>
    <property type="match status" value="1"/>
</dbReference>
<dbReference type="GO" id="GO:0005634">
    <property type="term" value="C:nucleus"/>
    <property type="evidence" value="ECO:0007669"/>
    <property type="project" value="TreeGrafter"/>
</dbReference>
<gene>
    <name evidence="2" type="ORF">ADEAN_000261500</name>
</gene>
<protein>
    <recommendedName>
        <fullName evidence="1">SET domain-containing protein</fullName>
    </recommendedName>
</protein>
<dbReference type="InterPro" id="IPR046341">
    <property type="entry name" value="SET_dom_sf"/>
</dbReference>
<sequence>MFYATVRRLCSAGVASQVMKGQSTSDSQLEPFLKFLREKNALFDAVEVRPSPETGRGLFSKCVIQEGSLVASVPLETLSVSAERLLAASPTLQAMKPPTFDDVRRVMAARSVRDAALYEQVYLALLVAGEHLNPDSPLNRYFNLLPHPAMDDALVIRRHKETLDPMLLVEWDDYQKEFLAILHILLKKWGPQAPPIEVAYWAFRTVLSRMHLLPHKGMAPEDVGSSLNYTALTVFDEADRQTRWTKRIKTMLGMALGNINAAQEFYLVPTLVPLIDMTGHLPSSNVQVEVHKRKGLGSCVELQAVRLIEKGEEIGLRYNTSQSPAFLMYRFGFIPQ</sequence>
<dbReference type="CDD" id="cd10527">
    <property type="entry name" value="SET_LSMT"/>
    <property type="match status" value="1"/>
</dbReference>
<dbReference type="Proteomes" id="UP000515908">
    <property type="component" value="Chromosome 04"/>
</dbReference>
<organism evidence="2 3">
    <name type="scientific">Angomonas deanei</name>
    <dbReference type="NCBI Taxonomy" id="59799"/>
    <lineage>
        <taxon>Eukaryota</taxon>
        <taxon>Discoba</taxon>
        <taxon>Euglenozoa</taxon>
        <taxon>Kinetoplastea</taxon>
        <taxon>Metakinetoplastina</taxon>
        <taxon>Trypanosomatida</taxon>
        <taxon>Trypanosomatidae</taxon>
        <taxon>Strigomonadinae</taxon>
        <taxon>Angomonas</taxon>
    </lineage>
</organism>
<evidence type="ECO:0000313" key="3">
    <source>
        <dbReference type="Proteomes" id="UP000515908"/>
    </source>
</evidence>
<reference evidence="2 3" key="1">
    <citation type="submission" date="2020-08" db="EMBL/GenBank/DDBJ databases">
        <authorList>
            <person name="Newling K."/>
            <person name="Davey J."/>
            <person name="Forrester S."/>
        </authorList>
    </citation>
    <scope>NUCLEOTIDE SEQUENCE [LARGE SCALE GENOMIC DNA]</scope>
    <source>
        <strain evidence="3">Crithidia deanei Carvalho (ATCC PRA-265)</strain>
    </source>
</reference>
<dbReference type="InterPro" id="IPR001214">
    <property type="entry name" value="SET_dom"/>
</dbReference>
<dbReference type="VEuPathDB" id="TriTrypDB:ADEAN_000261500"/>
<evidence type="ECO:0000259" key="1">
    <source>
        <dbReference type="PROSITE" id="PS50280"/>
    </source>
</evidence>